<evidence type="ECO:0000256" key="4">
    <source>
        <dbReference type="ARBA" id="ARBA00022692"/>
    </source>
</evidence>
<dbReference type="InterPro" id="IPR018480">
    <property type="entry name" value="PNAcMuramoyl-5peptid_Trfase_CS"/>
</dbReference>
<comment type="subcellular location">
    <subcellularLocation>
        <location evidence="1">Membrane</location>
        <topology evidence="1">Multi-pass membrane protein</topology>
    </subcellularLocation>
</comment>
<dbReference type="Pfam" id="PF10555">
    <property type="entry name" value="MraY_sig1"/>
    <property type="match status" value="1"/>
</dbReference>
<dbReference type="AlphaFoldDB" id="E6PGT5"/>
<proteinExistence type="inferred from homology"/>
<feature type="transmembrane region" description="Helical" evidence="7">
    <location>
        <begin position="20"/>
        <end position="40"/>
    </location>
</feature>
<keyword evidence="4 7" id="KW-0812">Transmembrane</keyword>
<feature type="transmembrane region" description="Helical" evidence="7">
    <location>
        <begin position="161"/>
        <end position="181"/>
    </location>
</feature>
<keyword evidence="5 7" id="KW-1133">Transmembrane helix</keyword>
<dbReference type="GO" id="GO:0071555">
    <property type="term" value="P:cell wall organization"/>
    <property type="evidence" value="ECO:0007669"/>
    <property type="project" value="TreeGrafter"/>
</dbReference>
<gene>
    <name evidence="8" type="primary">mraY</name>
    <name evidence="8" type="ORF">CARN1_2536</name>
</gene>
<dbReference type="PANTHER" id="PTHR22926">
    <property type="entry name" value="PHOSPHO-N-ACETYLMURAMOYL-PENTAPEPTIDE-TRANSFERASE"/>
    <property type="match status" value="1"/>
</dbReference>
<feature type="transmembrane region" description="Helical" evidence="7">
    <location>
        <begin position="237"/>
        <end position="256"/>
    </location>
</feature>
<evidence type="ECO:0000256" key="6">
    <source>
        <dbReference type="ARBA" id="ARBA00023136"/>
    </source>
</evidence>
<comment type="caution">
    <text evidence="8">The sequence shown here is derived from an EMBL/GenBank/DDBJ whole genome shotgun (WGS) entry which is preliminary data.</text>
</comment>
<dbReference type="EC" id="2.7.8.13" evidence="8"/>
<name>E6PGT5_9ZZZZ</name>
<evidence type="ECO:0000313" key="8">
    <source>
        <dbReference type="EMBL" id="CBH75673.1"/>
    </source>
</evidence>
<evidence type="ECO:0000256" key="7">
    <source>
        <dbReference type="SAM" id="Phobius"/>
    </source>
</evidence>
<dbReference type="GO" id="GO:0005886">
    <property type="term" value="C:plasma membrane"/>
    <property type="evidence" value="ECO:0007669"/>
    <property type="project" value="TreeGrafter"/>
</dbReference>
<organism evidence="8">
    <name type="scientific">mine drainage metagenome</name>
    <dbReference type="NCBI Taxonomy" id="410659"/>
    <lineage>
        <taxon>unclassified sequences</taxon>
        <taxon>metagenomes</taxon>
        <taxon>ecological metagenomes</taxon>
    </lineage>
</organism>
<dbReference type="CDD" id="cd06852">
    <property type="entry name" value="GT_MraY"/>
    <property type="match status" value="1"/>
</dbReference>
<keyword evidence="6 7" id="KW-0472">Membrane</keyword>
<feature type="transmembrane region" description="Helical" evidence="7">
    <location>
        <begin position="61"/>
        <end position="80"/>
    </location>
</feature>
<feature type="transmembrane region" description="Helical" evidence="7">
    <location>
        <begin position="214"/>
        <end position="230"/>
    </location>
</feature>
<dbReference type="HAMAP" id="MF_00038">
    <property type="entry name" value="MraY"/>
    <property type="match status" value="1"/>
</dbReference>
<keyword evidence="3 8" id="KW-0808">Transferase</keyword>
<evidence type="ECO:0000256" key="2">
    <source>
        <dbReference type="ARBA" id="ARBA00005583"/>
    </source>
</evidence>
<reference evidence="8" key="1">
    <citation type="submission" date="2009-10" db="EMBL/GenBank/DDBJ databases">
        <title>Diversity of trophic interactions inside an arsenic-rich microbial ecosystem.</title>
        <authorList>
            <person name="Bertin P.N."/>
            <person name="Heinrich-Salmeron A."/>
            <person name="Pelletier E."/>
            <person name="Goulhen-Chollet F."/>
            <person name="Arsene-Ploetze F."/>
            <person name="Gallien S."/>
            <person name="Calteau A."/>
            <person name="Vallenet D."/>
            <person name="Casiot C."/>
            <person name="Chane-Woon-Ming B."/>
            <person name="Giloteaux L."/>
            <person name="Barakat M."/>
            <person name="Bonnefoy V."/>
            <person name="Bruneel O."/>
            <person name="Chandler M."/>
            <person name="Cleiss J."/>
            <person name="Duran R."/>
            <person name="Elbaz-Poulichet F."/>
            <person name="Fonknechten N."/>
            <person name="Lauga B."/>
            <person name="Mornico D."/>
            <person name="Ortet P."/>
            <person name="Schaeffer C."/>
            <person name="Siguier P."/>
            <person name="Alexander Thil Smith A."/>
            <person name="Van Dorsselaer A."/>
            <person name="Weissenbach J."/>
            <person name="Medigue C."/>
            <person name="Le Paslier D."/>
        </authorList>
    </citation>
    <scope>NUCLEOTIDE SEQUENCE</scope>
</reference>
<feature type="transmembrane region" description="Helical" evidence="7">
    <location>
        <begin position="262"/>
        <end position="284"/>
    </location>
</feature>
<feature type="transmembrane region" description="Helical" evidence="7">
    <location>
        <begin position="188"/>
        <end position="208"/>
    </location>
</feature>
<dbReference type="GO" id="GO:0044038">
    <property type="term" value="P:cell wall macromolecule biosynthetic process"/>
    <property type="evidence" value="ECO:0007669"/>
    <property type="project" value="TreeGrafter"/>
</dbReference>
<dbReference type="NCBIfam" id="TIGR00445">
    <property type="entry name" value="mraY"/>
    <property type="match status" value="1"/>
</dbReference>
<dbReference type="Pfam" id="PF00953">
    <property type="entry name" value="Glycos_transf_4"/>
    <property type="match status" value="1"/>
</dbReference>
<dbReference type="InterPro" id="IPR000715">
    <property type="entry name" value="Glycosyl_transferase_4"/>
</dbReference>
<protein>
    <submittedName>
        <fullName evidence="8">Phospho-N-acetylmuramoyl-pentapeptide transferase</fullName>
        <ecNumber evidence="8">2.7.8.13</ecNumber>
    </submittedName>
</protein>
<dbReference type="InterPro" id="IPR003524">
    <property type="entry name" value="PNAcMuramoyl-5peptid_Trfase"/>
</dbReference>
<sequence length="332" mass="35395">MLIWFTTPPQGPDLARVALWPAFIGFVLAAVAGAIALPLLRRLKVRQHVYEDAPESHQVKSGTPTMGGIVFAIAVLPLALDLQVPMLGEFLILILGCAAIGAIDDLLGIFRGKNAGLKARTKLLLTAVIALLFLTRLDSSYAEFPRQTLLAIGTWHLTVPYLWWLLLGMLAVTGTIHAVNLTDGLDGLAAGSMLPPLAALAALGFAHVLPQPTMVALLGLGACAAFLLYNRHPAKMFMGDTGSLALGALLAGVAIAEGEMLLLLLVGGIFAAEALSVIVQVGYFKATRGKRIFRMSPLHHHFELGGMNELEVTTRFWGISAVLSALGWWIAK</sequence>
<evidence type="ECO:0000256" key="5">
    <source>
        <dbReference type="ARBA" id="ARBA00022989"/>
    </source>
</evidence>
<dbReference type="PROSITE" id="PS01348">
    <property type="entry name" value="MRAY_2"/>
    <property type="match status" value="1"/>
</dbReference>
<evidence type="ECO:0000256" key="1">
    <source>
        <dbReference type="ARBA" id="ARBA00004141"/>
    </source>
</evidence>
<dbReference type="GO" id="GO:0008963">
    <property type="term" value="F:phospho-N-acetylmuramoyl-pentapeptide-transferase activity"/>
    <property type="evidence" value="ECO:0007669"/>
    <property type="project" value="InterPro"/>
</dbReference>
<feature type="transmembrane region" description="Helical" evidence="7">
    <location>
        <begin position="122"/>
        <end position="141"/>
    </location>
</feature>
<evidence type="ECO:0000256" key="3">
    <source>
        <dbReference type="ARBA" id="ARBA00022679"/>
    </source>
</evidence>
<dbReference type="EMBL" id="CABL01000014">
    <property type="protein sequence ID" value="CBH75673.1"/>
    <property type="molecule type" value="Genomic_DNA"/>
</dbReference>
<accession>E6PGT5</accession>
<feature type="transmembrane region" description="Helical" evidence="7">
    <location>
        <begin position="86"/>
        <end position="110"/>
    </location>
</feature>
<dbReference type="PANTHER" id="PTHR22926:SF5">
    <property type="entry name" value="PHOSPHO-N-ACETYLMURAMOYL-PENTAPEPTIDE-TRANSFERASE HOMOLOG"/>
    <property type="match status" value="1"/>
</dbReference>
<comment type="similarity">
    <text evidence="2">Belongs to the glycosyltransferase 4 family. MraY subfamily.</text>
</comment>